<dbReference type="RefSeq" id="YP_009801138.1">
    <property type="nucleotide sequence ID" value="NC_047964.1"/>
</dbReference>
<organism evidence="2 3">
    <name type="scientific">Dickeya phage Ninurta</name>
    <dbReference type="NCBI Taxonomy" id="2163631"/>
    <lineage>
        <taxon>Viruses</taxon>
        <taxon>Duplodnaviria</taxon>
        <taxon>Heunggongvirae</taxon>
        <taxon>Uroviricota</taxon>
        <taxon>Caudoviricetes</taxon>
        <taxon>Autographivirales</taxon>
        <taxon>Autotranscriptaviridae</taxon>
        <taxon>Studiervirinae</taxon>
        <taxon>Ningirsuvirus</taxon>
        <taxon>Ningirsuvirus ninurta</taxon>
    </lineage>
</organism>
<dbReference type="GeneID" id="54991647"/>
<proteinExistence type="predicted"/>
<dbReference type="EMBL" id="MH059639">
    <property type="protein sequence ID" value="AWD92649.1"/>
    <property type="molecule type" value="Genomic_DNA"/>
</dbReference>
<name>A0A2S1GTG4_9CAUD</name>
<dbReference type="KEGG" id="vg:54991647"/>
<dbReference type="InterPro" id="IPR024281">
    <property type="entry name" value="Phage_T7-like_viron_assmbl"/>
</dbReference>
<protein>
    <recommendedName>
        <fullName evidence="4">Tail assembly protein</fullName>
    </recommendedName>
</protein>
<evidence type="ECO:0000313" key="3">
    <source>
        <dbReference type="Proteomes" id="UP000246538"/>
    </source>
</evidence>
<dbReference type="Proteomes" id="UP000246538">
    <property type="component" value="Segment"/>
</dbReference>
<reference evidence="3" key="1">
    <citation type="submission" date="2018-03" db="EMBL/GenBank/DDBJ databases">
        <title>Phage therapy in agriculture - a green tech approach to combat plant pathogenic bacteria.</title>
        <authorList>
            <person name="Carstens A.B."/>
            <person name="Djurhuus A.M."/>
            <person name="Hansen L.H."/>
        </authorList>
    </citation>
    <scope>NUCLEOTIDE SEQUENCE [LARGE SCALE GENOMIC DNA]</scope>
</reference>
<feature type="compositionally biased region" description="Low complexity" evidence="1">
    <location>
        <begin position="48"/>
        <end position="66"/>
    </location>
</feature>
<evidence type="ECO:0008006" key="4">
    <source>
        <dbReference type="Google" id="ProtNLM"/>
    </source>
</evidence>
<keyword evidence="3" id="KW-1185">Reference proteome</keyword>
<feature type="compositionally biased region" description="Polar residues" evidence="1">
    <location>
        <begin position="93"/>
        <end position="103"/>
    </location>
</feature>
<accession>A0A2S1GTG4</accession>
<evidence type="ECO:0000256" key="1">
    <source>
        <dbReference type="SAM" id="MobiDB-lite"/>
    </source>
</evidence>
<sequence>MGFFKKIKKAVSKVVKQATKAPENLVKGAAALATGQGGETTVIEKENPATQVAAPAPATQVETPTVETDDENTSDTESDKKKARAGGKKSLSIARSSGNGINI</sequence>
<evidence type="ECO:0000313" key="2">
    <source>
        <dbReference type="EMBL" id="AWD92649.1"/>
    </source>
</evidence>
<dbReference type="Pfam" id="PF11653">
    <property type="entry name" value="VirionAssem_T7"/>
    <property type="match status" value="1"/>
</dbReference>
<feature type="compositionally biased region" description="Acidic residues" evidence="1">
    <location>
        <begin position="67"/>
        <end position="76"/>
    </location>
</feature>
<feature type="region of interest" description="Disordered" evidence="1">
    <location>
        <begin position="48"/>
        <end position="103"/>
    </location>
</feature>